<evidence type="ECO:0000313" key="2">
    <source>
        <dbReference type="EMBL" id="PRW33306.1"/>
    </source>
</evidence>
<comment type="caution">
    <text evidence="2">The sequence shown here is derived from an EMBL/GenBank/DDBJ whole genome shotgun (WGS) entry which is preliminary data.</text>
</comment>
<evidence type="ECO:0000313" key="3">
    <source>
        <dbReference type="Proteomes" id="UP000239899"/>
    </source>
</evidence>
<proteinExistence type="predicted"/>
<sequence length="593" mass="64923">MLGCLLPDPGRFPGLRQLNLQPLKFVTDDGEDVWDEDAELTTALLQQLPPQLECLTINAFLSVRLYPPAAAGSGRGGRRRRRQQDPAQLLPSLTRLHIHNPGSVELNLSLPSLAKLLTSLTIEEAPVDVALRCDGMPSLAWLSTHSVLDAEDGFAALQHLTHLCCSEGYGGNLERLTPMLQGLAPTLRSLQVDSTAVPAAAAAAGATHLTRLECDSLGCLPHLPKWPKLQALLLGSVRPSTIQQQQLALLAAATSLRCLAFSRYGSDRKQKRRMKELRKALPGCTRLELHAETPDEAPAMALWVQRTQTGARRLDICLGYGHSDIPLTDWDWECAGKPIPAVAEVFGALEALQPRSALRSLKFMAPFCALFYWFPVLESFAGLRELELQAHPEDTGDIDNEWDRDATLTPFELRWLPPGLESLTVVKFDEVWLENGPPPGAAGGREGDSAAGPAQQPLSDLTFLQLNDINGVVLNMGCPSWQRLTLSLTSLGLKWDHEASPEHAALLRGVAASLRELSWYVIGPNELQQQAAEIAPTAQLSHLTKLDFKGAACLEHLPAWPQLRELFLSGTFPSEVTPKLTRTLPHCSVHEYD</sequence>
<dbReference type="PANTHER" id="PTHR47186:SF3">
    <property type="entry name" value="OS09G0267800 PROTEIN"/>
    <property type="match status" value="1"/>
</dbReference>
<dbReference type="Gene3D" id="3.80.10.10">
    <property type="entry name" value="Ribonuclease Inhibitor"/>
    <property type="match status" value="1"/>
</dbReference>
<accession>A0A2P6TGS6</accession>
<dbReference type="PANTHER" id="PTHR47186">
    <property type="entry name" value="LEUCINE-RICH REPEAT-CONTAINING PROTEIN 57"/>
    <property type="match status" value="1"/>
</dbReference>
<dbReference type="GO" id="GO:0005930">
    <property type="term" value="C:axoneme"/>
    <property type="evidence" value="ECO:0007669"/>
    <property type="project" value="UniProtKB-SubCell"/>
</dbReference>
<dbReference type="EMBL" id="LHPG02000017">
    <property type="protein sequence ID" value="PRW33306.1"/>
    <property type="molecule type" value="Genomic_DNA"/>
</dbReference>
<comment type="subcellular location">
    <subcellularLocation>
        <location evidence="1">Cytoplasm</location>
        <location evidence="1">Cytoskeleton</location>
        <location evidence="1">Cilium axoneme</location>
    </subcellularLocation>
</comment>
<dbReference type="AlphaFoldDB" id="A0A2P6TGS6"/>
<reference evidence="2 3" key="1">
    <citation type="journal article" date="2018" name="Plant J.">
        <title>Genome sequences of Chlorella sorokiniana UTEX 1602 and Micractinium conductrix SAG 241.80: implications to maltose excretion by a green alga.</title>
        <authorList>
            <person name="Arriola M.B."/>
            <person name="Velmurugan N."/>
            <person name="Zhang Y."/>
            <person name="Plunkett M.H."/>
            <person name="Hondzo H."/>
            <person name="Barney B.M."/>
        </authorList>
    </citation>
    <scope>NUCLEOTIDE SEQUENCE [LARGE SCALE GENOMIC DNA]</scope>
    <source>
        <strain evidence="3">UTEX 1602</strain>
    </source>
</reference>
<gene>
    <name evidence="2" type="ORF">C2E21_7842</name>
</gene>
<keyword evidence="3" id="KW-1185">Reference proteome</keyword>
<dbReference type="InterPro" id="IPR032675">
    <property type="entry name" value="LRR_dom_sf"/>
</dbReference>
<evidence type="ECO:0000256" key="1">
    <source>
        <dbReference type="ARBA" id="ARBA00004430"/>
    </source>
</evidence>
<protein>
    <submittedName>
        <fullName evidence="2">Disease resistance RPP13 1 isoform X1</fullName>
    </submittedName>
</protein>
<dbReference type="SUPFAM" id="SSF52058">
    <property type="entry name" value="L domain-like"/>
    <property type="match status" value="1"/>
</dbReference>
<dbReference type="Proteomes" id="UP000239899">
    <property type="component" value="Unassembled WGS sequence"/>
</dbReference>
<organism evidence="2 3">
    <name type="scientific">Chlorella sorokiniana</name>
    <name type="common">Freshwater green alga</name>
    <dbReference type="NCBI Taxonomy" id="3076"/>
    <lineage>
        <taxon>Eukaryota</taxon>
        <taxon>Viridiplantae</taxon>
        <taxon>Chlorophyta</taxon>
        <taxon>core chlorophytes</taxon>
        <taxon>Trebouxiophyceae</taxon>
        <taxon>Chlorellales</taxon>
        <taxon>Chlorellaceae</taxon>
        <taxon>Chlorella clade</taxon>
        <taxon>Chlorella</taxon>
    </lineage>
</organism>
<name>A0A2P6TGS6_CHLSO</name>